<feature type="transmembrane region" description="Helical" evidence="1">
    <location>
        <begin position="6"/>
        <end position="23"/>
    </location>
</feature>
<dbReference type="Proteomes" id="UP000249782">
    <property type="component" value="Unassembled WGS sequence"/>
</dbReference>
<evidence type="ECO:0000313" key="3">
    <source>
        <dbReference type="Proteomes" id="UP000249782"/>
    </source>
</evidence>
<keyword evidence="1" id="KW-0472">Membrane</keyword>
<reference evidence="2 3" key="1">
    <citation type="submission" date="2018-06" db="EMBL/GenBank/DDBJ databases">
        <title>Draft genome sequence of hyperthermophilic methanogen Methanothermobacter tenebrarum sp. MCM-B 1447.</title>
        <authorList>
            <person name="Pore S.D."/>
            <person name="Dagar S."/>
            <person name="Dhakephalkar P.K."/>
        </authorList>
    </citation>
    <scope>NUCLEOTIDE SEQUENCE [LARGE SCALE GENOMIC DNA]</scope>
    <source>
        <strain evidence="2 3">MCM B 1447</strain>
    </source>
</reference>
<accession>A0A328P8G0</accession>
<comment type="caution">
    <text evidence="2">The sequence shown here is derived from an EMBL/GenBank/DDBJ whole genome shotgun (WGS) entry which is preliminary data.</text>
</comment>
<keyword evidence="3" id="KW-1185">Reference proteome</keyword>
<proteinExistence type="predicted"/>
<dbReference type="OrthoDB" id="75202at2157"/>
<dbReference type="RefSeq" id="WP_112094319.1">
    <property type="nucleotide sequence ID" value="NZ_QLOE01000009.1"/>
</dbReference>
<sequence>MGKAWILILTFIIAGVLSFLIFYQPSEKAGEIIIGENEYGKVIREGPFGDPNSPDRIAYIVGVHPQESQAHEAIMKAIMREDKSLRKCYYIYRVNVTKNPEDYEEGRLNGQLLAREYVVPDIERMSIKLVVDVHSNVGHYEERRFLFVPYHSDETRRIANIIDDRIDWLKVYEPPNPTSPEYVTIPLIKRGIPAIVYETCTYETPEQTFKQAMELVLVIDGLSF</sequence>
<keyword evidence="1" id="KW-0812">Transmembrane</keyword>
<keyword evidence="1" id="KW-1133">Transmembrane helix</keyword>
<dbReference type="AlphaFoldDB" id="A0A328P8G0"/>
<gene>
    <name evidence="2" type="ORF">DPC56_06750</name>
</gene>
<dbReference type="EMBL" id="QLOE01000009">
    <property type="protein sequence ID" value="RAO78668.1"/>
    <property type="molecule type" value="Genomic_DNA"/>
</dbReference>
<organism evidence="2 3">
    <name type="scientific">Methanothermobacter tenebrarum</name>
    <dbReference type="NCBI Taxonomy" id="680118"/>
    <lineage>
        <taxon>Archaea</taxon>
        <taxon>Methanobacteriati</taxon>
        <taxon>Methanobacteriota</taxon>
        <taxon>Methanomada group</taxon>
        <taxon>Methanobacteria</taxon>
        <taxon>Methanobacteriales</taxon>
        <taxon>Methanobacteriaceae</taxon>
        <taxon>Methanothermobacter</taxon>
    </lineage>
</organism>
<evidence type="ECO:0000256" key="1">
    <source>
        <dbReference type="SAM" id="Phobius"/>
    </source>
</evidence>
<evidence type="ECO:0000313" key="2">
    <source>
        <dbReference type="EMBL" id="RAO78668.1"/>
    </source>
</evidence>
<name>A0A328P8G0_9EURY</name>
<protein>
    <submittedName>
        <fullName evidence="2">Uncharacterized protein</fullName>
    </submittedName>
</protein>